<comment type="caution">
    <text evidence="1">The sequence shown here is derived from an EMBL/GenBank/DDBJ whole genome shotgun (WGS) entry which is preliminary data.</text>
</comment>
<accession>A0ABV7C1K3</accession>
<dbReference type="RefSeq" id="WP_216839179.1">
    <property type="nucleotide sequence ID" value="NZ_JAFNJS010000008.1"/>
</dbReference>
<dbReference type="EMBL" id="JBHRSB010000008">
    <property type="protein sequence ID" value="MFC3002919.1"/>
    <property type="molecule type" value="Genomic_DNA"/>
</dbReference>
<gene>
    <name evidence="1" type="ORF">ACFOD3_23675</name>
</gene>
<name>A0ABV7C1K3_9PROT</name>
<organism evidence="1 2">
    <name type="scientific">Falsiroseomonas tokyonensis</name>
    <dbReference type="NCBI Taxonomy" id="430521"/>
    <lineage>
        <taxon>Bacteria</taxon>
        <taxon>Pseudomonadati</taxon>
        <taxon>Pseudomonadota</taxon>
        <taxon>Alphaproteobacteria</taxon>
        <taxon>Acetobacterales</taxon>
        <taxon>Roseomonadaceae</taxon>
        <taxon>Falsiroseomonas</taxon>
    </lineage>
</organism>
<evidence type="ECO:0000313" key="2">
    <source>
        <dbReference type="Proteomes" id="UP001595420"/>
    </source>
</evidence>
<protein>
    <submittedName>
        <fullName evidence="1">VRR-NUC domain-containing protein</fullName>
    </submittedName>
</protein>
<keyword evidence="2" id="KW-1185">Reference proteome</keyword>
<evidence type="ECO:0000313" key="1">
    <source>
        <dbReference type="EMBL" id="MFC3002919.1"/>
    </source>
</evidence>
<dbReference type="Proteomes" id="UP001595420">
    <property type="component" value="Unassembled WGS sequence"/>
</dbReference>
<proteinExistence type="predicted"/>
<reference evidence="2" key="1">
    <citation type="journal article" date="2019" name="Int. J. Syst. Evol. Microbiol.">
        <title>The Global Catalogue of Microorganisms (GCM) 10K type strain sequencing project: providing services to taxonomists for standard genome sequencing and annotation.</title>
        <authorList>
            <consortium name="The Broad Institute Genomics Platform"/>
            <consortium name="The Broad Institute Genome Sequencing Center for Infectious Disease"/>
            <person name="Wu L."/>
            <person name="Ma J."/>
        </authorList>
    </citation>
    <scope>NUCLEOTIDE SEQUENCE [LARGE SCALE GENOMIC DNA]</scope>
    <source>
        <strain evidence="2">CGMCC 1.16855</strain>
    </source>
</reference>
<sequence length="135" mass="14693">MSETPTLQDIRLALGREQDLRLFRNNVGSGWQGKKLREGPGWITLGDPRRVSFGLFPGSSDLIGWKSIIITPEMVGQRFAQIASLEVKVPGGTHPVTPEQRQWLAVVEAAGGIGGVARSPEQARMVLGLPQRVLV</sequence>